<name>A0A6A5Z4A8_9PLEO</name>
<evidence type="ECO:0000313" key="1">
    <source>
        <dbReference type="EMBL" id="KAF2114252.1"/>
    </source>
</evidence>
<reference evidence="1" key="1">
    <citation type="journal article" date="2020" name="Stud. Mycol.">
        <title>101 Dothideomycetes genomes: a test case for predicting lifestyles and emergence of pathogens.</title>
        <authorList>
            <person name="Haridas S."/>
            <person name="Albert R."/>
            <person name="Binder M."/>
            <person name="Bloem J."/>
            <person name="Labutti K."/>
            <person name="Salamov A."/>
            <person name="Andreopoulos B."/>
            <person name="Baker S."/>
            <person name="Barry K."/>
            <person name="Bills G."/>
            <person name="Bluhm B."/>
            <person name="Cannon C."/>
            <person name="Castanera R."/>
            <person name="Culley D."/>
            <person name="Daum C."/>
            <person name="Ezra D."/>
            <person name="Gonzalez J."/>
            <person name="Henrissat B."/>
            <person name="Kuo A."/>
            <person name="Liang C."/>
            <person name="Lipzen A."/>
            <person name="Lutzoni F."/>
            <person name="Magnuson J."/>
            <person name="Mondo S."/>
            <person name="Nolan M."/>
            <person name="Ohm R."/>
            <person name="Pangilinan J."/>
            <person name="Park H.-J."/>
            <person name="Ramirez L."/>
            <person name="Alfaro M."/>
            <person name="Sun H."/>
            <person name="Tritt A."/>
            <person name="Yoshinaga Y."/>
            <person name="Zwiers L.-H."/>
            <person name="Turgeon B."/>
            <person name="Goodwin S."/>
            <person name="Spatafora J."/>
            <person name="Crous P."/>
            <person name="Grigoriev I."/>
        </authorList>
    </citation>
    <scope>NUCLEOTIDE SEQUENCE</scope>
    <source>
        <strain evidence="1">CBS 627.86</strain>
    </source>
</reference>
<organism evidence="1 2">
    <name type="scientific">Lophiotrema nucula</name>
    <dbReference type="NCBI Taxonomy" id="690887"/>
    <lineage>
        <taxon>Eukaryota</taxon>
        <taxon>Fungi</taxon>
        <taxon>Dikarya</taxon>
        <taxon>Ascomycota</taxon>
        <taxon>Pezizomycotina</taxon>
        <taxon>Dothideomycetes</taxon>
        <taxon>Pleosporomycetidae</taxon>
        <taxon>Pleosporales</taxon>
        <taxon>Lophiotremataceae</taxon>
        <taxon>Lophiotrema</taxon>
    </lineage>
</organism>
<accession>A0A6A5Z4A8</accession>
<protein>
    <submittedName>
        <fullName evidence="1">Uncharacterized protein</fullName>
    </submittedName>
</protein>
<gene>
    <name evidence="1" type="ORF">BDV96DRAFT_647718</name>
</gene>
<proteinExistence type="predicted"/>
<keyword evidence="2" id="KW-1185">Reference proteome</keyword>
<sequence>MATPEANDDPVTFYSNLAIAANPYDLRAPLTRVEKTSSLFYTQLPPEIRANIYLHAMEDLEKEFIIKEDPDWKIANITPFTKILPKVCFMDRRTFYEAVLVYLRRSQIVLEDGGGKTLPKLIAFLSRFPRNEGFDAIREVTFLKAFTSYEFKLKSFNELDKITCQYPDALIGRLSGLKTLRLAFTSFRIAHYDACEVDHVYTKEELSSELNLDGLFEHGPRQLLIVRCTDWEIHPDDPTQHGRWMFDNLISLLKEGFAKHNRNVKVEVQWVSPWLNFSTQ</sequence>
<dbReference type="EMBL" id="ML977326">
    <property type="protein sequence ID" value="KAF2114252.1"/>
    <property type="molecule type" value="Genomic_DNA"/>
</dbReference>
<evidence type="ECO:0000313" key="2">
    <source>
        <dbReference type="Proteomes" id="UP000799770"/>
    </source>
</evidence>
<dbReference type="AlphaFoldDB" id="A0A6A5Z4A8"/>
<dbReference type="OrthoDB" id="3756103at2759"/>
<dbReference type="Proteomes" id="UP000799770">
    <property type="component" value="Unassembled WGS sequence"/>
</dbReference>